<dbReference type="Gene3D" id="3.90.1200.10">
    <property type="match status" value="1"/>
</dbReference>
<dbReference type="SUPFAM" id="SSF56112">
    <property type="entry name" value="Protein kinase-like (PK-like)"/>
    <property type="match status" value="1"/>
</dbReference>
<gene>
    <name evidence="2" type="ORF">CLV36_11190</name>
</gene>
<dbReference type="CDD" id="cd05154">
    <property type="entry name" value="ACAD10_11_N-like"/>
    <property type="match status" value="1"/>
</dbReference>
<dbReference type="PANTHER" id="PTHR21310">
    <property type="entry name" value="AMINOGLYCOSIDE PHOSPHOTRANSFERASE-RELATED-RELATED"/>
    <property type="match status" value="1"/>
</dbReference>
<name>A0ABX5ELI3_9BACL</name>
<comment type="caution">
    <text evidence="2">The sequence shown here is derived from an EMBL/GenBank/DDBJ whole genome shotgun (WGS) entry which is preliminary data.</text>
</comment>
<evidence type="ECO:0000259" key="1">
    <source>
        <dbReference type="Pfam" id="PF01636"/>
    </source>
</evidence>
<dbReference type="EMBL" id="PVTZ01000011">
    <property type="protein sequence ID" value="PRZ12876.1"/>
    <property type="molecule type" value="Genomic_DNA"/>
</dbReference>
<accession>A0ABX5ELI3</accession>
<dbReference type="InterPro" id="IPR011009">
    <property type="entry name" value="Kinase-like_dom_sf"/>
</dbReference>
<keyword evidence="3" id="KW-1185">Reference proteome</keyword>
<dbReference type="Gene3D" id="3.30.200.20">
    <property type="entry name" value="Phosphorylase Kinase, domain 1"/>
    <property type="match status" value="1"/>
</dbReference>
<dbReference type="RefSeq" id="WP_106342955.1">
    <property type="nucleotide sequence ID" value="NZ_PVTZ01000011.1"/>
</dbReference>
<feature type="domain" description="Aminoglycoside phosphotransferase" evidence="1">
    <location>
        <begin position="47"/>
        <end position="230"/>
    </location>
</feature>
<dbReference type="Pfam" id="PF01636">
    <property type="entry name" value="APH"/>
    <property type="match status" value="1"/>
</dbReference>
<dbReference type="InterPro" id="IPR041726">
    <property type="entry name" value="ACAD10_11_N"/>
</dbReference>
<keyword evidence="2" id="KW-0808">Transferase</keyword>
<dbReference type="Proteomes" id="UP000238836">
    <property type="component" value="Unassembled WGS sequence"/>
</dbReference>
<evidence type="ECO:0000313" key="3">
    <source>
        <dbReference type="Proteomes" id="UP000238836"/>
    </source>
</evidence>
<evidence type="ECO:0000313" key="2">
    <source>
        <dbReference type="EMBL" id="PRZ12876.1"/>
    </source>
</evidence>
<keyword evidence="2" id="KW-0418">Kinase</keyword>
<protein>
    <submittedName>
        <fullName evidence="2">Aminoglycoside phosphotransferase (APT) family kinase protein</fullName>
    </submittedName>
</protein>
<proteinExistence type="predicted"/>
<dbReference type="InterPro" id="IPR051678">
    <property type="entry name" value="AGP_Transferase"/>
</dbReference>
<dbReference type="GO" id="GO:0016301">
    <property type="term" value="F:kinase activity"/>
    <property type="evidence" value="ECO:0007669"/>
    <property type="project" value="UniProtKB-KW"/>
</dbReference>
<organism evidence="2 3">
    <name type="scientific">Laceyella sediminis</name>
    <dbReference type="NCBI Taxonomy" id="573074"/>
    <lineage>
        <taxon>Bacteria</taxon>
        <taxon>Bacillati</taxon>
        <taxon>Bacillota</taxon>
        <taxon>Bacilli</taxon>
        <taxon>Bacillales</taxon>
        <taxon>Thermoactinomycetaceae</taxon>
        <taxon>Laceyella</taxon>
    </lineage>
</organism>
<reference evidence="2 3" key="1">
    <citation type="submission" date="2018-03" db="EMBL/GenBank/DDBJ databases">
        <title>Genomic Encyclopedia of Archaeal and Bacterial Type Strains, Phase II (KMG-II): from individual species to whole genera.</title>
        <authorList>
            <person name="Goeker M."/>
        </authorList>
    </citation>
    <scope>NUCLEOTIDE SEQUENCE [LARGE SCALE GENOMIC DNA]</scope>
    <source>
        <strain evidence="2 3">RHA1</strain>
    </source>
</reference>
<dbReference type="InterPro" id="IPR002575">
    <property type="entry name" value="Aminoglycoside_PTrfase"/>
</dbReference>
<sequence>MNPVTTNEQWAQLVQRIDPHGKWVRAWELKGGVSAQVTVLEMVGADDQKRKIVVRRHGETDLAQNPHAARDEFHLLQALHALGLPVSTPLHIEESSGIFPTPCIVMEYIEGRTELSPADLTNYLNQLTDALAQIHRVDYARQGITFLPDQSAIYQQTLCRQPSFLDDKVERYIWDTLTSIWPLPQHNEPVLLHGDFWPGNILWHDQQLVAVIDWEDAAVGDPLSDVANSRLELLWAFGHDAMNHFTQQYRALMPAVDFTHLPYWDLCAALRPVLSMAQWGLDTQTEESMRAKLTEFVKLAFDQLDEKIGGSI</sequence>